<dbReference type="InParanoid" id="A0A165CU47"/>
<dbReference type="Gene3D" id="3.90.1200.10">
    <property type="match status" value="1"/>
</dbReference>
<proteinExistence type="predicted"/>
<feature type="domain" description="Aminoglycoside phosphotransferase" evidence="1">
    <location>
        <begin position="81"/>
        <end position="271"/>
    </location>
</feature>
<sequence length="306" mass="33989">MLTSHIKPLFPLEFPDGYPLQCSSVGKPSSALRRKFWFYVHEWLLKPLSGWYVRLCGVPAEPAIYPLPFGLILKSHHRVREQEGLAMNLARAMGVPAPRFLSFGSIDDPSVFPSLLMTRVPGMELEYLTDDQVDFDVLKDDLIKILTSMRSFASPWGDAVCGVDGGPLTGPLMPASPLPPSANEAGFQQAIRDVAAMTFTSKEQIFQRAVVATERFFSLPTHAIVFTHGDLNRHNIMVGVDGHISGIIDWEAAGWLPDYWEVSVIAFLPGRTWGQFMHKKVTAGVYAAEIMGHSEMFGLISGTLRW</sequence>
<keyword evidence="3" id="KW-1185">Reference proteome</keyword>
<gene>
    <name evidence="2" type="ORF">LAESUDRAFT_729242</name>
</gene>
<organism evidence="2 3">
    <name type="scientific">Laetiporus sulphureus 93-53</name>
    <dbReference type="NCBI Taxonomy" id="1314785"/>
    <lineage>
        <taxon>Eukaryota</taxon>
        <taxon>Fungi</taxon>
        <taxon>Dikarya</taxon>
        <taxon>Basidiomycota</taxon>
        <taxon>Agaricomycotina</taxon>
        <taxon>Agaricomycetes</taxon>
        <taxon>Polyporales</taxon>
        <taxon>Laetiporus</taxon>
    </lineage>
</organism>
<dbReference type="RefSeq" id="XP_040761177.1">
    <property type="nucleotide sequence ID" value="XM_040909604.1"/>
</dbReference>
<evidence type="ECO:0000313" key="3">
    <source>
        <dbReference type="Proteomes" id="UP000076871"/>
    </source>
</evidence>
<dbReference type="InterPro" id="IPR011009">
    <property type="entry name" value="Kinase-like_dom_sf"/>
</dbReference>
<dbReference type="InterPro" id="IPR002575">
    <property type="entry name" value="Aminoglycoside_PTrfase"/>
</dbReference>
<accession>A0A165CU47</accession>
<reference evidence="2 3" key="1">
    <citation type="journal article" date="2016" name="Mol. Biol. Evol.">
        <title>Comparative Genomics of Early-Diverging Mushroom-Forming Fungi Provides Insights into the Origins of Lignocellulose Decay Capabilities.</title>
        <authorList>
            <person name="Nagy L.G."/>
            <person name="Riley R."/>
            <person name="Tritt A."/>
            <person name="Adam C."/>
            <person name="Daum C."/>
            <person name="Floudas D."/>
            <person name="Sun H."/>
            <person name="Yadav J.S."/>
            <person name="Pangilinan J."/>
            <person name="Larsson K.H."/>
            <person name="Matsuura K."/>
            <person name="Barry K."/>
            <person name="Labutti K."/>
            <person name="Kuo R."/>
            <person name="Ohm R.A."/>
            <person name="Bhattacharya S.S."/>
            <person name="Shirouzu T."/>
            <person name="Yoshinaga Y."/>
            <person name="Martin F.M."/>
            <person name="Grigoriev I.V."/>
            <person name="Hibbett D.S."/>
        </authorList>
    </citation>
    <scope>NUCLEOTIDE SEQUENCE [LARGE SCALE GENOMIC DNA]</scope>
    <source>
        <strain evidence="2 3">93-53</strain>
    </source>
</reference>
<evidence type="ECO:0000259" key="1">
    <source>
        <dbReference type="Pfam" id="PF01636"/>
    </source>
</evidence>
<dbReference type="AlphaFoldDB" id="A0A165CU47"/>
<dbReference type="SUPFAM" id="SSF56112">
    <property type="entry name" value="Protein kinase-like (PK-like)"/>
    <property type="match status" value="1"/>
</dbReference>
<dbReference type="EMBL" id="KV427644">
    <property type="protein sequence ID" value="KZT03437.1"/>
    <property type="molecule type" value="Genomic_DNA"/>
</dbReference>
<protein>
    <recommendedName>
        <fullName evidence="1">Aminoglycoside phosphotransferase domain-containing protein</fullName>
    </recommendedName>
</protein>
<dbReference type="STRING" id="1314785.A0A165CU47"/>
<dbReference type="Pfam" id="PF01636">
    <property type="entry name" value="APH"/>
    <property type="match status" value="1"/>
</dbReference>
<name>A0A165CU47_9APHY</name>
<dbReference type="PANTHER" id="PTHR21310:SF55">
    <property type="entry name" value="AMINOGLYCOSIDE PHOSPHOTRANSFERASE DOMAIN-CONTAINING PROTEIN"/>
    <property type="match status" value="1"/>
</dbReference>
<dbReference type="InterPro" id="IPR051678">
    <property type="entry name" value="AGP_Transferase"/>
</dbReference>
<dbReference type="GeneID" id="63826633"/>
<dbReference type="PANTHER" id="PTHR21310">
    <property type="entry name" value="AMINOGLYCOSIDE PHOSPHOTRANSFERASE-RELATED-RELATED"/>
    <property type="match status" value="1"/>
</dbReference>
<dbReference type="Proteomes" id="UP000076871">
    <property type="component" value="Unassembled WGS sequence"/>
</dbReference>
<dbReference type="OrthoDB" id="2906425at2759"/>
<evidence type="ECO:0000313" key="2">
    <source>
        <dbReference type="EMBL" id="KZT03437.1"/>
    </source>
</evidence>